<evidence type="ECO:0000256" key="5">
    <source>
        <dbReference type="ARBA" id="ARBA00022670"/>
    </source>
</evidence>
<keyword evidence="10 13" id="KW-0482">Metalloprotease</keyword>
<evidence type="ECO:0000256" key="4">
    <source>
        <dbReference type="ARBA" id="ARBA00012441"/>
    </source>
</evidence>
<keyword evidence="9" id="KW-0809">Transit peptide</keyword>
<reference evidence="15" key="1">
    <citation type="submission" date="2021-10" db="EMBL/GenBank/DDBJ databases">
        <title>De novo Genome Assembly of Clathrus columnatus (Basidiomycota, Fungi) Using Illumina and Nanopore Sequence Data.</title>
        <authorList>
            <person name="Ogiso-Tanaka E."/>
            <person name="Itagaki H."/>
            <person name="Hosoya T."/>
            <person name="Hosaka K."/>
        </authorList>
    </citation>
    <scope>NUCLEOTIDE SEQUENCE</scope>
    <source>
        <strain evidence="15">MO-923</strain>
    </source>
</reference>
<dbReference type="Proteomes" id="UP001050691">
    <property type="component" value="Unassembled WGS sequence"/>
</dbReference>
<dbReference type="PANTHER" id="PTHR11804">
    <property type="entry name" value="PROTEASE M3 THIMET OLIGOPEPTIDASE-RELATED"/>
    <property type="match status" value="1"/>
</dbReference>
<keyword evidence="5 13" id="KW-0645">Protease</keyword>
<evidence type="ECO:0000256" key="7">
    <source>
        <dbReference type="ARBA" id="ARBA00022801"/>
    </source>
</evidence>
<comment type="subcellular location">
    <subcellularLocation>
        <location evidence="2">Mitochondrion matrix</location>
    </subcellularLocation>
</comment>
<dbReference type="PANTHER" id="PTHR11804:SF79">
    <property type="entry name" value="MITOCHONDRIAL INTERMEDIATE PEPTIDASE"/>
    <property type="match status" value="1"/>
</dbReference>
<evidence type="ECO:0000259" key="14">
    <source>
        <dbReference type="Pfam" id="PF01432"/>
    </source>
</evidence>
<dbReference type="GO" id="GO:0006627">
    <property type="term" value="P:protein processing involved in protein targeting to mitochondrion"/>
    <property type="evidence" value="ECO:0007669"/>
    <property type="project" value="TreeGrafter"/>
</dbReference>
<evidence type="ECO:0000256" key="2">
    <source>
        <dbReference type="ARBA" id="ARBA00004305"/>
    </source>
</evidence>
<evidence type="ECO:0000256" key="3">
    <source>
        <dbReference type="ARBA" id="ARBA00006040"/>
    </source>
</evidence>
<dbReference type="SUPFAM" id="SSF55486">
    <property type="entry name" value="Metalloproteases ('zincins'), catalytic domain"/>
    <property type="match status" value="1"/>
</dbReference>
<dbReference type="GO" id="GO:0004222">
    <property type="term" value="F:metalloendopeptidase activity"/>
    <property type="evidence" value="ECO:0007669"/>
    <property type="project" value="UniProtKB-EC"/>
</dbReference>
<keyword evidence="16" id="KW-1185">Reference proteome</keyword>
<dbReference type="InterPro" id="IPR045090">
    <property type="entry name" value="Pept_M3A_M3B"/>
</dbReference>
<evidence type="ECO:0000256" key="6">
    <source>
        <dbReference type="ARBA" id="ARBA00022723"/>
    </source>
</evidence>
<dbReference type="AlphaFoldDB" id="A0AAV5A8D6"/>
<organism evidence="15 16">
    <name type="scientific">Clathrus columnatus</name>
    <dbReference type="NCBI Taxonomy" id="1419009"/>
    <lineage>
        <taxon>Eukaryota</taxon>
        <taxon>Fungi</taxon>
        <taxon>Dikarya</taxon>
        <taxon>Basidiomycota</taxon>
        <taxon>Agaricomycotina</taxon>
        <taxon>Agaricomycetes</taxon>
        <taxon>Phallomycetidae</taxon>
        <taxon>Phallales</taxon>
        <taxon>Clathraceae</taxon>
        <taxon>Clathrus</taxon>
    </lineage>
</organism>
<comment type="caution">
    <text evidence="15">The sequence shown here is derived from an EMBL/GenBank/DDBJ whole genome shotgun (WGS) entry which is preliminary data.</text>
</comment>
<feature type="domain" description="Peptidase M3A/M3B catalytic" evidence="14">
    <location>
        <begin position="265"/>
        <end position="744"/>
    </location>
</feature>
<protein>
    <recommendedName>
        <fullName evidence="4">mitochondrial intermediate peptidase</fullName>
        <ecNumber evidence="4">3.4.24.59</ecNumber>
    </recommendedName>
</protein>
<dbReference type="InterPro" id="IPR033851">
    <property type="entry name" value="M3A_MIP"/>
</dbReference>
<evidence type="ECO:0000256" key="8">
    <source>
        <dbReference type="ARBA" id="ARBA00022833"/>
    </source>
</evidence>
<dbReference type="EC" id="3.4.24.59" evidence="4"/>
<evidence type="ECO:0000313" key="15">
    <source>
        <dbReference type="EMBL" id="GJJ09708.1"/>
    </source>
</evidence>
<dbReference type="GO" id="GO:0046872">
    <property type="term" value="F:metal ion binding"/>
    <property type="evidence" value="ECO:0007669"/>
    <property type="project" value="UniProtKB-UniRule"/>
</dbReference>
<dbReference type="Pfam" id="PF01432">
    <property type="entry name" value="Peptidase_M3"/>
    <property type="match status" value="1"/>
</dbReference>
<evidence type="ECO:0000256" key="10">
    <source>
        <dbReference type="ARBA" id="ARBA00023049"/>
    </source>
</evidence>
<evidence type="ECO:0000256" key="11">
    <source>
        <dbReference type="ARBA" id="ARBA00023128"/>
    </source>
</evidence>
<keyword evidence="7 13" id="KW-0378">Hydrolase</keyword>
<comment type="function">
    <text evidence="12">Cleaves proteins, imported into the mitochondrion, to their mature size. While most mitochondrial precursor proteins are processed to the mature form in one step by mitochondrial processing peptidase (MPP), the sequential cleavage by MIP of an octapeptide after initial processing by MPP is a required step for a subgroup of nuclear-encoded precursor proteins destined for the matrix or the inner membrane.</text>
</comment>
<dbReference type="EMBL" id="BPWL01000004">
    <property type="protein sequence ID" value="GJJ09708.1"/>
    <property type="molecule type" value="Genomic_DNA"/>
</dbReference>
<keyword evidence="11" id="KW-0496">Mitochondrion</keyword>
<comment type="cofactor">
    <cofactor evidence="13">
        <name>Zn(2+)</name>
        <dbReference type="ChEBI" id="CHEBI:29105"/>
    </cofactor>
    <text evidence="13">Binds 1 zinc ion.</text>
</comment>
<evidence type="ECO:0000256" key="12">
    <source>
        <dbReference type="ARBA" id="ARBA00025208"/>
    </source>
</evidence>
<dbReference type="InterPro" id="IPR001567">
    <property type="entry name" value="Pept_M3A_M3B_dom"/>
</dbReference>
<comment type="similarity">
    <text evidence="3 13">Belongs to the peptidase M3 family.</text>
</comment>
<comment type="catalytic activity">
    <reaction evidence="1">
        <text>Release of an N-terminal octapeptide as second stage of processing of some proteins imported into the mitochondrion.</text>
        <dbReference type="EC" id="3.4.24.59"/>
    </reaction>
</comment>
<keyword evidence="8 13" id="KW-0862">Zinc</keyword>
<proteinExistence type="inferred from homology"/>
<evidence type="ECO:0000256" key="1">
    <source>
        <dbReference type="ARBA" id="ARBA00000436"/>
    </source>
</evidence>
<gene>
    <name evidence="15" type="ORF">Clacol_003932</name>
</gene>
<dbReference type="InterPro" id="IPR024079">
    <property type="entry name" value="MetalloPept_cat_dom_sf"/>
</dbReference>
<evidence type="ECO:0000256" key="9">
    <source>
        <dbReference type="ARBA" id="ARBA00022946"/>
    </source>
</evidence>
<keyword evidence="6 13" id="KW-0479">Metal-binding</keyword>
<evidence type="ECO:0000313" key="16">
    <source>
        <dbReference type="Proteomes" id="UP001050691"/>
    </source>
</evidence>
<accession>A0AAV5A8D6</accession>
<dbReference type="InterPro" id="IPR024077">
    <property type="entry name" value="Neurolysin/TOP_dom2"/>
</dbReference>
<dbReference type="CDD" id="cd06457">
    <property type="entry name" value="M3A_MIP"/>
    <property type="match status" value="1"/>
</dbReference>
<dbReference type="Gene3D" id="1.10.1370.10">
    <property type="entry name" value="Neurolysin, domain 3"/>
    <property type="match status" value="1"/>
</dbReference>
<name>A0AAV5A8D6_9AGAM</name>
<dbReference type="Gene3D" id="3.40.390.10">
    <property type="entry name" value="Collagenase (Catalytic Domain)"/>
    <property type="match status" value="1"/>
</dbReference>
<dbReference type="GO" id="GO:0006518">
    <property type="term" value="P:peptide metabolic process"/>
    <property type="evidence" value="ECO:0007669"/>
    <property type="project" value="TreeGrafter"/>
</dbReference>
<dbReference type="GO" id="GO:0005759">
    <property type="term" value="C:mitochondrial matrix"/>
    <property type="evidence" value="ECO:0007669"/>
    <property type="project" value="UniProtKB-SubCell"/>
</dbReference>
<evidence type="ECO:0000256" key="13">
    <source>
        <dbReference type="RuleBase" id="RU003435"/>
    </source>
</evidence>
<sequence>MLSTFLKFKGCLRVNRSRFIYRELSTNSLSTYSSDEKALVAHFDEIKSSPPLTSGSTLSTGLFHHPLLRHHSQFKDAASLTLFRARKLVDRISKASSSPTELRKVVKNLDRLSDALCSIVDLAELVRSAHPDQEWVSSANEAYEMLCELIAVLNTEALKEVLSNQSIVNQMTHEEYLAALSFWRDFVRSGLDLSPQERERFIALSSEITSLGRTFINEAGKPRPPATLRPNDFQGNDPKLFRLKMKSHREPLKVHTHSPEAQNIMRSAKEELARRKVFVSSNSSTPQQLENLHRLLKARADLARMSGKESFAHMTLSDKMAKSPENVSRFLNTRMANLRPRVDELVRVMARLKKQALGLHETPAILGWDREAFVNPTSIAPLIPMPLLTPGNVFAGLSRLFRSLYGITLRPAEILQGEAWHKDVRKLEVIHEDQGIMGWIYVDLYRRQNKASGSAHYTVVCSRRTDQDDELGDYTEEELSKGVSLEALREVLPFNRYTVKGRPGTYQLPVVVLLFEIVHPLTGPEYAYLDWHEVLTVCHEMGHALHCEAMTALTEYHNVSGTRCATDFVELPSILMEYFMTSPQVLSQFVDKSNYLQGHHRHQYPSNSDTGSAVLESHTQLLLALLDQAYHSGLPFDSNFDSTNTFAELQNTHSPIPYVPGTSWQTQFGHLFTYGATYYSYMLDRAIASRIWQQLFQSKPLDREMGERYKNEVLVYGGGRDPWDMLANVLDTPELKAGDEEAMQKVGEWSIADDVATTARY</sequence>